<evidence type="ECO:0000256" key="11">
    <source>
        <dbReference type="SAM" id="MobiDB-lite"/>
    </source>
</evidence>
<dbReference type="PROSITE" id="PS51379">
    <property type="entry name" value="4FE4S_FER_2"/>
    <property type="match status" value="1"/>
</dbReference>
<dbReference type="Pfam" id="PF13183">
    <property type="entry name" value="Fer4_8"/>
    <property type="match status" value="1"/>
</dbReference>
<dbReference type="Gene3D" id="3.30.43.10">
    <property type="entry name" value="Uridine Diphospho-n-acetylenolpyruvylglucosamine Reductase, domain 2"/>
    <property type="match status" value="1"/>
</dbReference>
<dbReference type="SUPFAM" id="SSF55103">
    <property type="entry name" value="FAD-linked oxidases, C-terminal domain"/>
    <property type="match status" value="1"/>
</dbReference>
<keyword evidence="5" id="KW-0274">FAD</keyword>
<dbReference type="InterPro" id="IPR016169">
    <property type="entry name" value="FAD-bd_PCMH_sub2"/>
</dbReference>
<keyword evidence="6" id="KW-0809">Transit peptide</keyword>
<dbReference type="InterPro" id="IPR016166">
    <property type="entry name" value="FAD-bd_PCMH"/>
</dbReference>
<dbReference type="InterPro" id="IPR017896">
    <property type="entry name" value="4Fe4S_Fe-S-bd"/>
</dbReference>
<feature type="region of interest" description="Disordered" evidence="11">
    <location>
        <begin position="1"/>
        <end position="28"/>
    </location>
</feature>
<feature type="domain" description="FAD-binding PCMH-type" evidence="13">
    <location>
        <begin position="66"/>
        <end position="294"/>
    </location>
</feature>
<evidence type="ECO:0000256" key="5">
    <source>
        <dbReference type="ARBA" id="ARBA00022827"/>
    </source>
</evidence>
<dbReference type="InterPro" id="IPR036318">
    <property type="entry name" value="FAD-bd_PCMH-like_sf"/>
</dbReference>
<dbReference type="PANTHER" id="PTHR11748">
    <property type="entry name" value="D-LACTATE DEHYDROGENASE"/>
    <property type="match status" value="1"/>
</dbReference>
<dbReference type="InterPro" id="IPR006094">
    <property type="entry name" value="Oxid_FAD_bind_N"/>
</dbReference>
<feature type="compositionally biased region" description="Basic and acidic residues" evidence="11">
    <location>
        <begin position="14"/>
        <end position="26"/>
    </location>
</feature>
<sequence>MKKLFEPDPLLLRPVDHQPTDDRAPDEIAEGSPAWLRDDLVDMLGADQVLSRPIDLIKYASDASPYRLFPKVIVLPRHVEEVRQIFAYAKRKNLPVTIRASGSSLSGQAQGDGILIEARRHWAGWTIEEEGRRLRVRPGTVLFRANLALAPHGYRLGPDPASGSVCTIGGVVANNSSGMCCGTAQNSYQTIESLTFLLPSGHLIDTAAPTAAEDFAAAAPELCAGLLEIKQEIEADAPLVERIRRKFSIKNTTGYHMESFLDADTPLEIFRRLLIGSEGTLAFLAEAVFRTVPEDKHRLTAFLIFPDMYAAAAAVAPFVEAGAAAVELTDRASLRSVEGKPGVPDRWRELGESATGLLIEFRENTPEKRDAALSAANAVLEKLSLVEPAEFTTDRKLAAHFWSVRNGLLPSVGGSRPPGTSLILEDVCFPKDRLADGAIDLQQLMAQHNYEGFVFGHASAGNLHFLITPSLNTQAEVDRYDAFMADIVALVVDKYDGSLKAEHGTGRNVAPFVVREWGPKLTGLMWKLKRLTDPDGILSPGVLLSEDVASHLQNLHTNPVVEDEVDRCVECGYCEPVCPSRNLSTTPRQRIVLRREMMRQPANSPVTLALLRDYEYEAIETCAGDGVCSIACPVNINTGHLMKEFRRQEHTGTQEYAAKKAAQNWSTVESVTRAALRANQWSTGTLGEWPAKAFTGTARAIVSNDVAPAWLPNLPAAASTKLPKTDPETASAVYFLACVNRVFGDYPGAKSELTLADALVAVSERAGMPVFIPTDVWGNCCATVWHSKGFEQGNAFMANKIVESLWRWSDAGRLPVVCDASSCTLGIASEVVEYLTPENRERHAQLSLLDSIDWAHDYLLPRLQIAKPVDSVAVHPTCATQHLGLGEKLRALCDALAQETFVPIHATCCGFAGDRGLLHPELTKAATDEQAAELDHRQFDAHVSSNRTCEIGLNQATGADYRSVIFLLEELTRQASAEK</sequence>
<dbReference type="EMBL" id="PUHZ01000024">
    <property type="protein sequence ID" value="PQO43104.1"/>
    <property type="molecule type" value="Genomic_DNA"/>
</dbReference>
<dbReference type="SUPFAM" id="SSF56176">
    <property type="entry name" value="FAD-binding/transporter-associated domain-like"/>
    <property type="match status" value="1"/>
</dbReference>
<keyword evidence="9" id="KW-0411">Iron-sulfur</keyword>
<evidence type="ECO:0000256" key="7">
    <source>
        <dbReference type="ARBA" id="ARBA00023002"/>
    </source>
</evidence>
<dbReference type="Gene3D" id="3.30.70.2740">
    <property type="match status" value="1"/>
</dbReference>
<feature type="domain" description="4Fe-4S ferredoxin-type" evidence="12">
    <location>
        <begin position="557"/>
        <end position="588"/>
    </location>
</feature>
<comment type="caution">
    <text evidence="14">The sequence shown here is derived from an EMBL/GenBank/DDBJ whole genome shotgun (WGS) entry which is preliminary data.</text>
</comment>
<evidence type="ECO:0000256" key="8">
    <source>
        <dbReference type="ARBA" id="ARBA00023004"/>
    </source>
</evidence>
<dbReference type="Pfam" id="PF02913">
    <property type="entry name" value="FAD-oxidase_C"/>
    <property type="match status" value="1"/>
</dbReference>
<dbReference type="InterPro" id="IPR004017">
    <property type="entry name" value="Cys_rich_dom"/>
</dbReference>
<dbReference type="EC" id="1.1.2.4" evidence="10"/>
<gene>
    <name evidence="14" type="ORF">C5Y93_25675</name>
</gene>
<dbReference type="InterPro" id="IPR009051">
    <property type="entry name" value="Helical_ferredxn"/>
</dbReference>
<evidence type="ECO:0000259" key="13">
    <source>
        <dbReference type="PROSITE" id="PS51387"/>
    </source>
</evidence>
<reference evidence="14 15" key="1">
    <citation type="submission" date="2018-02" db="EMBL/GenBank/DDBJ databases">
        <title>Comparative genomes isolates from brazilian mangrove.</title>
        <authorList>
            <person name="Araujo J.E."/>
            <person name="Taketani R.G."/>
            <person name="Silva M.C.P."/>
            <person name="Loureco M.V."/>
            <person name="Andreote F.D."/>
        </authorList>
    </citation>
    <scope>NUCLEOTIDE SEQUENCE [LARGE SCALE GENOMIC DNA]</scope>
    <source>
        <strain evidence="14 15">Nap-Phe MGV</strain>
    </source>
</reference>
<dbReference type="RefSeq" id="WP_105338316.1">
    <property type="nucleotide sequence ID" value="NZ_PUHZ01000024.1"/>
</dbReference>
<evidence type="ECO:0000256" key="9">
    <source>
        <dbReference type="ARBA" id="ARBA00023014"/>
    </source>
</evidence>
<dbReference type="OrthoDB" id="9767256at2"/>
<name>A0A2S8GGC8_9BACT</name>
<evidence type="ECO:0000259" key="12">
    <source>
        <dbReference type="PROSITE" id="PS51379"/>
    </source>
</evidence>
<proteinExistence type="inferred from homology"/>
<dbReference type="Gene3D" id="3.30.465.10">
    <property type="match status" value="1"/>
</dbReference>
<protein>
    <recommendedName>
        <fullName evidence="10">D-lactate dehydrogenase (cytochrome)</fullName>
        <ecNumber evidence="10">1.1.2.4</ecNumber>
    </recommendedName>
</protein>
<evidence type="ECO:0000256" key="1">
    <source>
        <dbReference type="ARBA" id="ARBA00001974"/>
    </source>
</evidence>
<dbReference type="PROSITE" id="PS00198">
    <property type="entry name" value="4FE4S_FER_1"/>
    <property type="match status" value="1"/>
</dbReference>
<evidence type="ECO:0000256" key="6">
    <source>
        <dbReference type="ARBA" id="ARBA00022946"/>
    </source>
</evidence>
<dbReference type="AlphaFoldDB" id="A0A2S8GGC8"/>
<dbReference type="InterPro" id="IPR004113">
    <property type="entry name" value="FAD-bd_oxidored_4_C"/>
</dbReference>
<keyword evidence="7" id="KW-0560">Oxidoreductase</keyword>
<organism evidence="14 15">
    <name type="scientific">Blastopirellula marina</name>
    <dbReference type="NCBI Taxonomy" id="124"/>
    <lineage>
        <taxon>Bacteria</taxon>
        <taxon>Pseudomonadati</taxon>
        <taxon>Planctomycetota</taxon>
        <taxon>Planctomycetia</taxon>
        <taxon>Pirellulales</taxon>
        <taxon>Pirellulaceae</taxon>
        <taxon>Blastopirellula</taxon>
    </lineage>
</organism>
<comment type="cofactor">
    <cofactor evidence="1">
        <name>FAD</name>
        <dbReference type="ChEBI" id="CHEBI:57692"/>
    </cofactor>
</comment>
<dbReference type="GO" id="GO:0071949">
    <property type="term" value="F:FAD binding"/>
    <property type="evidence" value="ECO:0007669"/>
    <property type="project" value="InterPro"/>
</dbReference>
<dbReference type="Pfam" id="PF01565">
    <property type="entry name" value="FAD_binding_4"/>
    <property type="match status" value="1"/>
</dbReference>
<dbReference type="GO" id="GO:1903457">
    <property type="term" value="P:lactate catabolic process"/>
    <property type="evidence" value="ECO:0007669"/>
    <property type="project" value="TreeGrafter"/>
</dbReference>
<keyword evidence="3" id="KW-0285">Flavoprotein</keyword>
<dbReference type="InterPro" id="IPR016167">
    <property type="entry name" value="FAD-bd_PCMH_sub1"/>
</dbReference>
<comment type="similarity">
    <text evidence="2">Belongs to the FAD-binding oxidoreductase/transferase type 4 family.</text>
</comment>
<dbReference type="GO" id="GO:0004458">
    <property type="term" value="F:D-lactate dehydrogenase (cytochrome) activity"/>
    <property type="evidence" value="ECO:0007669"/>
    <property type="project" value="UniProtKB-EC"/>
</dbReference>
<dbReference type="Gene3D" id="1.10.1060.10">
    <property type="entry name" value="Alpha-helical ferredoxin"/>
    <property type="match status" value="1"/>
</dbReference>
<evidence type="ECO:0000256" key="3">
    <source>
        <dbReference type="ARBA" id="ARBA00022630"/>
    </source>
</evidence>
<dbReference type="Pfam" id="PF02754">
    <property type="entry name" value="CCG"/>
    <property type="match status" value="1"/>
</dbReference>
<dbReference type="GO" id="GO:0008720">
    <property type="term" value="F:D-lactate dehydrogenase (NAD+) activity"/>
    <property type="evidence" value="ECO:0007669"/>
    <property type="project" value="TreeGrafter"/>
</dbReference>
<dbReference type="Proteomes" id="UP000237819">
    <property type="component" value="Unassembled WGS sequence"/>
</dbReference>
<keyword evidence="4" id="KW-0479">Metal-binding</keyword>
<dbReference type="PANTHER" id="PTHR11748:SF111">
    <property type="entry name" value="D-LACTATE DEHYDROGENASE, MITOCHONDRIAL-RELATED"/>
    <property type="match status" value="1"/>
</dbReference>
<evidence type="ECO:0000256" key="4">
    <source>
        <dbReference type="ARBA" id="ARBA00022723"/>
    </source>
</evidence>
<evidence type="ECO:0000313" key="14">
    <source>
        <dbReference type="EMBL" id="PQO43104.1"/>
    </source>
</evidence>
<evidence type="ECO:0000256" key="2">
    <source>
        <dbReference type="ARBA" id="ARBA00008000"/>
    </source>
</evidence>
<dbReference type="PROSITE" id="PS51387">
    <property type="entry name" value="FAD_PCMH"/>
    <property type="match status" value="1"/>
</dbReference>
<evidence type="ECO:0000313" key="15">
    <source>
        <dbReference type="Proteomes" id="UP000237819"/>
    </source>
</evidence>
<accession>A0A2S8GGC8</accession>
<keyword evidence="8" id="KW-0408">Iron</keyword>
<dbReference type="GO" id="GO:0051536">
    <property type="term" value="F:iron-sulfur cluster binding"/>
    <property type="evidence" value="ECO:0007669"/>
    <property type="project" value="UniProtKB-KW"/>
</dbReference>
<dbReference type="GO" id="GO:0046872">
    <property type="term" value="F:metal ion binding"/>
    <property type="evidence" value="ECO:0007669"/>
    <property type="project" value="UniProtKB-KW"/>
</dbReference>
<evidence type="ECO:0000256" key="10">
    <source>
        <dbReference type="ARBA" id="ARBA00038897"/>
    </source>
</evidence>
<dbReference type="SUPFAM" id="SSF46548">
    <property type="entry name" value="alpha-helical ferredoxin"/>
    <property type="match status" value="1"/>
</dbReference>
<dbReference type="InterPro" id="IPR017900">
    <property type="entry name" value="4Fe4S_Fe_S_CS"/>
</dbReference>
<dbReference type="InterPro" id="IPR016164">
    <property type="entry name" value="FAD-linked_Oxase-like_C"/>
</dbReference>